<protein>
    <submittedName>
        <fullName evidence="1">Glycosyltransferase involved in cell wall biosynthesis</fullName>
    </submittedName>
</protein>
<dbReference type="Proteomes" id="UP000249542">
    <property type="component" value="Unassembled WGS sequence"/>
</dbReference>
<dbReference type="Pfam" id="PF13692">
    <property type="entry name" value="Glyco_trans_1_4"/>
    <property type="match status" value="1"/>
</dbReference>
<dbReference type="EMBL" id="QKYV01000001">
    <property type="protein sequence ID" value="PZW43772.1"/>
    <property type="molecule type" value="Genomic_DNA"/>
</dbReference>
<proteinExistence type="predicted"/>
<accession>A0A2W7IDS2</accession>
<keyword evidence="2" id="KW-1185">Reference proteome</keyword>
<dbReference type="SUPFAM" id="SSF53756">
    <property type="entry name" value="UDP-Glycosyltransferase/glycogen phosphorylase"/>
    <property type="match status" value="1"/>
</dbReference>
<dbReference type="InterPro" id="IPR050194">
    <property type="entry name" value="Glycosyltransferase_grp1"/>
</dbReference>
<keyword evidence="1" id="KW-0808">Transferase</keyword>
<dbReference type="PANTHER" id="PTHR45947">
    <property type="entry name" value="SULFOQUINOVOSYL TRANSFERASE SQD2"/>
    <property type="match status" value="1"/>
</dbReference>
<dbReference type="Gene3D" id="3.40.50.2000">
    <property type="entry name" value="Glycogen Phosphorylase B"/>
    <property type="match status" value="2"/>
</dbReference>
<sequence length="374" mass="42724">MVKSVYKNLAFIVVSLESGGTENYLLRFLTYLQGENPNMKITIICKGGKTGSLLPEYEKLKVNIEVLKLGYINWRNIKKLKNKLNHDYDVVCDLTGNFAGISMLVGKWNNISKRISFYRASTNHFSPTIFNLAYNKLMNRLVRKYATVILSNSTAAFKYFHPSLYKKDQRFKVIKNGVYVDVFSKSLNKAALRKKYGLPLETILVGHVGRLNAAKNFETFFKVIQHFKTKIEHKKPVQFVFCGRGTDTEAFKDRLENFKIKEYCFSLGQQEKVYEVLQCYDLFYFPSVTEGQPNALIEAMISGLPFVASNIAAIKESVPKEAYGQLVDPLDVGGSAVKILNTINASHPLTFQNWAITEYEAKKRFEDFKKVLLD</sequence>
<name>A0A2W7IDS2_9FLAO</name>
<reference evidence="1 2" key="1">
    <citation type="submission" date="2018-06" db="EMBL/GenBank/DDBJ databases">
        <title>Genomic Encyclopedia of Archaeal and Bacterial Type Strains, Phase II (KMG-II): from individual species to whole genera.</title>
        <authorList>
            <person name="Goeker M."/>
        </authorList>
    </citation>
    <scope>NUCLEOTIDE SEQUENCE [LARGE SCALE GENOMIC DNA]</scope>
    <source>
        <strain evidence="1 2">DSM 15361</strain>
    </source>
</reference>
<evidence type="ECO:0000313" key="2">
    <source>
        <dbReference type="Proteomes" id="UP000249542"/>
    </source>
</evidence>
<evidence type="ECO:0000313" key="1">
    <source>
        <dbReference type="EMBL" id="PZW43772.1"/>
    </source>
</evidence>
<dbReference type="GO" id="GO:0016757">
    <property type="term" value="F:glycosyltransferase activity"/>
    <property type="evidence" value="ECO:0007669"/>
    <property type="project" value="TreeGrafter"/>
</dbReference>
<dbReference type="AlphaFoldDB" id="A0A2W7IDS2"/>
<organism evidence="1 2">
    <name type="scientific">Mesonia algae</name>
    <dbReference type="NCBI Taxonomy" id="213248"/>
    <lineage>
        <taxon>Bacteria</taxon>
        <taxon>Pseudomonadati</taxon>
        <taxon>Bacteroidota</taxon>
        <taxon>Flavobacteriia</taxon>
        <taxon>Flavobacteriales</taxon>
        <taxon>Flavobacteriaceae</taxon>
        <taxon>Mesonia</taxon>
    </lineage>
</organism>
<gene>
    <name evidence="1" type="ORF">LX95_00096</name>
</gene>
<dbReference type="PANTHER" id="PTHR45947:SF3">
    <property type="entry name" value="SULFOQUINOVOSYL TRANSFERASE SQD2"/>
    <property type="match status" value="1"/>
</dbReference>
<comment type="caution">
    <text evidence="1">The sequence shown here is derived from an EMBL/GenBank/DDBJ whole genome shotgun (WGS) entry which is preliminary data.</text>
</comment>